<evidence type="ECO:0000313" key="16">
    <source>
        <dbReference type="EMBL" id="PMP68944.1"/>
    </source>
</evidence>
<dbReference type="PANTHER" id="PTHR43727:SF2">
    <property type="entry name" value="GROUP IV DECARBOXYLASE"/>
    <property type="match status" value="1"/>
</dbReference>
<dbReference type="PANTHER" id="PTHR43727">
    <property type="entry name" value="DIAMINOPIMELATE DECARBOXYLASE"/>
    <property type="match status" value="1"/>
</dbReference>
<keyword evidence="3 12" id="KW-0210">Decarboxylase</keyword>
<comment type="subunit">
    <text evidence="12">Homodimer.</text>
</comment>
<evidence type="ECO:0000256" key="8">
    <source>
        <dbReference type="ARBA" id="ARBA00060643"/>
    </source>
</evidence>
<feature type="modified residue" description="N6-(pyridoxal phosphate)lysine" evidence="12 13">
    <location>
        <position position="60"/>
    </location>
</feature>
<dbReference type="EC" id="4.1.1.20" evidence="10 12"/>
<comment type="caution">
    <text evidence="16">The sequence shown here is derived from an EMBL/GenBank/DDBJ whole genome shotgun (WGS) entry which is preliminary data.</text>
</comment>
<reference evidence="16 17" key="1">
    <citation type="submission" date="2018-01" db="EMBL/GenBank/DDBJ databases">
        <title>Metagenomic assembled genomes from two thermal pools in the Uzon Caldera, Kamchatka, Russia.</title>
        <authorList>
            <person name="Wilkins L."/>
            <person name="Ettinger C."/>
        </authorList>
    </citation>
    <scope>NUCLEOTIDE SEQUENCE [LARGE SCALE GENOMIC DNA]</scope>
    <source>
        <strain evidence="16">ZAV-08</strain>
    </source>
</reference>
<dbReference type="AlphaFoldDB" id="A0A2N7PQB9"/>
<organism evidence="16 17">
    <name type="scientific">Thermodesulfobacterium geofontis</name>
    <dbReference type="NCBI Taxonomy" id="1295609"/>
    <lineage>
        <taxon>Bacteria</taxon>
        <taxon>Pseudomonadati</taxon>
        <taxon>Thermodesulfobacteriota</taxon>
        <taxon>Thermodesulfobacteria</taxon>
        <taxon>Thermodesulfobacteriales</taxon>
        <taxon>Thermodesulfobacteriaceae</taxon>
        <taxon>Thermodesulfobacterium</taxon>
    </lineage>
</organism>
<protein>
    <recommendedName>
        <fullName evidence="11 12">Diaminopimelate decarboxylase</fullName>
        <shortName evidence="12">DAP decarboxylase</shortName>
        <shortName evidence="12">DAPDC</shortName>
        <ecNumber evidence="10 12">4.1.1.20</ecNumber>
    </recommendedName>
</protein>
<evidence type="ECO:0000256" key="14">
    <source>
        <dbReference type="RuleBase" id="RU003738"/>
    </source>
</evidence>
<keyword evidence="2 12" id="KW-0028">Amino-acid biosynthesis</keyword>
<dbReference type="Gene3D" id="2.40.37.10">
    <property type="entry name" value="Lyase, Ornithine Decarboxylase, Chain A, domain 1"/>
    <property type="match status" value="1"/>
</dbReference>
<dbReference type="FunFam" id="2.40.37.10:FF:000003">
    <property type="entry name" value="Diaminopimelate decarboxylase"/>
    <property type="match status" value="1"/>
</dbReference>
<evidence type="ECO:0000256" key="13">
    <source>
        <dbReference type="PIRSR" id="PIRSR600183-50"/>
    </source>
</evidence>
<accession>A0A2N7PQB9</accession>
<evidence type="ECO:0000256" key="1">
    <source>
        <dbReference type="ARBA" id="ARBA00001933"/>
    </source>
</evidence>
<gene>
    <name evidence="12 16" type="primary">lysA</name>
    <name evidence="16" type="ORF">C0190_00790</name>
</gene>
<dbReference type="SUPFAM" id="SSF51419">
    <property type="entry name" value="PLP-binding barrel"/>
    <property type="match status" value="1"/>
</dbReference>
<keyword evidence="5 12" id="KW-0457">Lysine biosynthesis</keyword>
<evidence type="ECO:0000256" key="12">
    <source>
        <dbReference type="HAMAP-Rule" id="MF_02120"/>
    </source>
</evidence>
<feature type="domain" description="Orn/DAP/Arg decarboxylase 2 N-terminal" evidence="15">
    <location>
        <begin position="36"/>
        <end position="279"/>
    </location>
</feature>
<dbReference type="PRINTS" id="PR01181">
    <property type="entry name" value="DAPDCRBXLASE"/>
</dbReference>
<evidence type="ECO:0000256" key="11">
    <source>
        <dbReference type="ARBA" id="ARBA00074972"/>
    </source>
</evidence>
<dbReference type="InterPro" id="IPR000183">
    <property type="entry name" value="Orn/DAP/Arg_de-COase"/>
</dbReference>
<comment type="similarity">
    <text evidence="9 12">Belongs to the Orn/Lys/Arg decarboxylase class-II family. LysA subfamily.</text>
</comment>
<evidence type="ECO:0000256" key="6">
    <source>
        <dbReference type="ARBA" id="ARBA00023239"/>
    </source>
</evidence>
<dbReference type="HAMAP" id="MF_02120">
    <property type="entry name" value="LysA"/>
    <property type="match status" value="1"/>
</dbReference>
<evidence type="ECO:0000256" key="4">
    <source>
        <dbReference type="ARBA" id="ARBA00022898"/>
    </source>
</evidence>
<feature type="binding site" evidence="12">
    <location>
        <position position="276"/>
    </location>
    <ligand>
        <name>substrate</name>
    </ligand>
</feature>
<dbReference type="GO" id="GO:0030170">
    <property type="term" value="F:pyridoxal phosphate binding"/>
    <property type="evidence" value="ECO:0007669"/>
    <property type="project" value="UniProtKB-UniRule"/>
</dbReference>
<evidence type="ECO:0000256" key="5">
    <source>
        <dbReference type="ARBA" id="ARBA00023154"/>
    </source>
</evidence>
<dbReference type="Proteomes" id="UP000235460">
    <property type="component" value="Unassembled WGS sequence"/>
</dbReference>
<comment type="function">
    <text evidence="12">Specifically catalyzes the decarboxylation of meso-diaminopimelate (meso-DAP) to L-lysine.</text>
</comment>
<name>A0A2N7PQB9_9BACT</name>
<comment type="catalytic activity">
    <reaction evidence="7 12 14">
        <text>meso-2,6-diaminopimelate + H(+) = L-lysine + CO2</text>
        <dbReference type="Rhea" id="RHEA:15101"/>
        <dbReference type="ChEBI" id="CHEBI:15378"/>
        <dbReference type="ChEBI" id="CHEBI:16526"/>
        <dbReference type="ChEBI" id="CHEBI:32551"/>
        <dbReference type="ChEBI" id="CHEBI:57791"/>
        <dbReference type="EC" id="4.1.1.20"/>
    </reaction>
</comment>
<dbReference type="PRINTS" id="PR01179">
    <property type="entry name" value="ODADCRBXLASE"/>
</dbReference>
<feature type="binding site" evidence="12">
    <location>
        <position position="371"/>
    </location>
    <ligand>
        <name>pyridoxal 5'-phosphate</name>
        <dbReference type="ChEBI" id="CHEBI:597326"/>
    </ligand>
</feature>
<dbReference type="InterPro" id="IPR029066">
    <property type="entry name" value="PLP-binding_barrel"/>
</dbReference>
<dbReference type="GO" id="GO:0008836">
    <property type="term" value="F:diaminopimelate decarboxylase activity"/>
    <property type="evidence" value="ECO:0007669"/>
    <property type="project" value="UniProtKB-UniRule"/>
</dbReference>
<feature type="binding site" evidence="12">
    <location>
        <position position="239"/>
    </location>
    <ligand>
        <name>pyridoxal 5'-phosphate</name>
        <dbReference type="ChEBI" id="CHEBI:597326"/>
    </ligand>
</feature>
<feature type="binding site" evidence="12">
    <location>
        <begin position="273"/>
        <end position="276"/>
    </location>
    <ligand>
        <name>pyridoxal 5'-phosphate</name>
        <dbReference type="ChEBI" id="CHEBI:597326"/>
    </ligand>
</feature>
<dbReference type="Gene3D" id="3.20.20.10">
    <property type="entry name" value="Alanine racemase"/>
    <property type="match status" value="1"/>
</dbReference>
<evidence type="ECO:0000256" key="2">
    <source>
        <dbReference type="ARBA" id="ARBA00022605"/>
    </source>
</evidence>
<keyword evidence="4 12" id="KW-0663">Pyridoxal phosphate</keyword>
<evidence type="ECO:0000256" key="3">
    <source>
        <dbReference type="ARBA" id="ARBA00022793"/>
    </source>
</evidence>
<proteinExistence type="inferred from homology"/>
<evidence type="ECO:0000256" key="10">
    <source>
        <dbReference type="ARBA" id="ARBA00066427"/>
    </source>
</evidence>
<evidence type="ECO:0000256" key="7">
    <source>
        <dbReference type="ARBA" id="ARBA00050464"/>
    </source>
</evidence>
<feature type="binding site" evidence="12">
    <location>
        <position position="371"/>
    </location>
    <ligand>
        <name>substrate</name>
    </ligand>
</feature>
<feature type="active site" description="Proton donor" evidence="13">
    <location>
        <position position="342"/>
    </location>
</feature>
<comment type="cofactor">
    <cofactor evidence="1 12 13 14">
        <name>pyridoxal 5'-phosphate</name>
        <dbReference type="ChEBI" id="CHEBI:597326"/>
    </cofactor>
</comment>
<comment type="pathway">
    <text evidence="8 12 14">Amino-acid biosynthesis; L-lysine biosynthesis via DAP pathway; L-lysine from DL-2,6-diaminopimelate: step 1/1.</text>
</comment>
<dbReference type="InterPro" id="IPR022657">
    <property type="entry name" value="De-COase2_CS"/>
</dbReference>
<feature type="binding site" evidence="12">
    <location>
        <position position="316"/>
    </location>
    <ligand>
        <name>substrate</name>
    </ligand>
</feature>
<dbReference type="InterPro" id="IPR022644">
    <property type="entry name" value="De-COase2_N"/>
</dbReference>
<sequence length="418" mass="46727">MHYFGYKSGELYCEEVPVKKILEDVGTPVYIYSAKTIRRHYKIFEESFSEVEHLICYSIKANSNIAIISLLRQLGSGADVVSAGELKRALKAGIPPKKIVFSGVGKSPEEIELALSVDILMFNVESIEELEVLGEVAKKIGKKAPFALRINPDVDPKTHPYISTGLKKSKFGIPEELAIDAYKRAKKNSYLQPIGIDAHIGSQITELTPFIEALNRLKKIWEELVKLGFELKYLDIGGGLGIVYDDEEPPLPEEYANAIIQGGKDLKATIILEPGRVIVGNAGILVTKVLYTKENILRKFVVVDAGMNDLIRPAFYQAYHKIIPIEDKYSDYEVVDVVGPICETSDFFAKERKLPKVQRGDFLAIMSAGAYGFVMSSNYNSRPRPPEVLVDGDTYYVIRRRETIEDLLALESIPAKYL</sequence>
<dbReference type="CDD" id="cd06828">
    <property type="entry name" value="PLPDE_III_DapDC"/>
    <property type="match status" value="1"/>
</dbReference>
<dbReference type="GO" id="GO:0009089">
    <property type="term" value="P:lysine biosynthetic process via diaminopimelate"/>
    <property type="evidence" value="ECO:0007669"/>
    <property type="project" value="UniProtKB-UniRule"/>
</dbReference>
<evidence type="ECO:0000256" key="9">
    <source>
        <dbReference type="ARBA" id="ARBA00060983"/>
    </source>
</evidence>
<dbReference type="PROSITE" id="PS00879">
    <property type="entry name" value="ODR_DC_2_2"/>
    <property type="match status" value="1"/>
</dbReference>
<dbReference type="Pfam" id="PF02784">
    <property type="entry name" value="Orn_Arg_deC_N"/>
    <property type="match status" value="1"/>
</dbReference>
<dbReference type="FunFam" id="3.20.20.10:FF:000003">
    <property type="entry name" value="Diaminopimelate decarboxylase"/>
    <property type="match status" value="1"/>
</dbReference>
<dbReference type="EMBL" id="PNIK01000010">
    <property type="protein sequence ID" value="PMP68944.1"/>
    <property type="molecule type" value="Genomic_DNA"/>
</dbReference>
<evidence type="ECO:0000313" key="17">
    <source>
        <dbReference type="Proteomes" id="UP000235460"/>
    </source>
</evidence>
<feature type="binding site" evidence="12">
    <location>
        <position position="312"/>
    </location>
    <ligand>
        <name>substrate</name>
    </ligand>
</feature>
<dbReference type="UniPathway" id="UPA00034">
    <property type="reaction ID" value="UER00027"/>
</dbReference>
<evidence type="ECO:0000259" key="15">
    <source>
        <dbReference type="Pfam" id="PF02784"/>
    </source>
</evidence>
<dbReference type="SUPFAM" id="SSF50621">
    <property type="entry name" value="Alanine racemase C-terminal domain-like"/>
    <property type="match status" value="1"/>
</dbReference>
<dbReference type="InterPro" id="IPR002986">
    <property type="entry name" value="DAP_deCOOHase_LysA"/>
</dbReference>
<dbReference type="NCBIfam" id="TIGR01048">
    <property type="entry name" value="lysA"/>
    <property type="match status" value="1"/>
</dbReference>
<dbReference type="InterPro" id="IPR009006">
    <property type="entry name" value="Ala_racemase/Decarboxylase_C"/>
</dbReference>
<keyword evidence="6 12" id="KW-0456">Lyase</keyword>
<feature type="binding site" evidence="12">
    <location>
        <position position="343"/>
    </location>
    <ligand>
        <name>substrate</name>
    </ligand>
</feature>